<dbReference type="GO" id="GO:0160107">
    <property type="term" value="F:tRNA (adenine(58)-N1)-methyltransferase activity"/>
    <property type="evidence" value="ECO:0007669"/>
    <property type="project" value="UniProtKB-EC"/>
</dbReference>
<dbReference type="GO" id="GO:0031515">
    <property type="term" value="C:tRNA (m1A) methyltransferase complex"/>
    <property type="evidence" value="ECO:0007669"/>
    <property type="project" value="InterPro"/>
</dbReference>
<reference evidence="5" key="1">
    <citation type="submission" date="2020-06" db="EMBL/GenBank/DDBJ databases">
        <authorList>
            <person name="Onetto C."/>
        </authorList>
    </citation>
    <scope>NUCLEOTIDE SEQUENCE</scope>
</reference>
<feature type="region of interest" description="Disordered" evidence="4">
    <location>
        <begin position="353"/>
        <end position="390"/>
    </location>
</feature>
<dbReference type="EMBL" id="CAIJEO010000004">
    <property type="protein sequence ID" value="CAD0090975.1"/>
    <property type="molecule type" value="Genomic_DNA"/>
</dbReference>
<evidence type="ECO:0000256" key="2">
    <source>
        <dbReference type="ARBA" id="ARBA00015963"/>
    </source>
</evidence>
<dbReference type="GO" id="GO:0030488">
    <property type="term" value="P:tRNA methylation"/>
    <property type="evidence" value="ECO:0007669"/>
    <property type="project" value="InterPro"/>
</dbReference>
<dbReference type="CDD" id="cd02440">
    <property type="entry name" value="AdoMet_MTases"/>
    <property type="match status" value="1"/>
</dbReference>
<evidence type="ECO:0000256" key="1">
    <source>
        <dbReference type="ARBA" id="ARBA00012796"/>
    </source>
</evidence>
<evidence type="ECO:0000313" key="6">
    <source>
        <dbReference type="Proteomes" id="UP000714618"/>
    </source>
</evidence>
<dbReference type="AlphaFoldDB" id="A0A9N8JTE8"/>
<proteinExistence type="predicted"/>
<organism evidence="5 6">
    <name type="scientific">Aureobasidium mustum</name>
    <dbReference type="NCBI Taxonomy" id="2773714"/>
    <lineage>
        <taxon>Eukaryota</taxon>
        <taxon>Fungi</taxon>
        <taxon>Dikarya</taxon>
        <taxon>Ascomycota</taxon>
        <taxon>Pezizomycotina</taxon>
        <taxon>Dothideomycetes</taxon>
        <taxon>Dothideomycetidae</taxon>
        <taxon>Dothideales</taxon>
        <taxon>Saccotheciaceae</taxon>
        <taxon>Aureobasidium</taxon>
    </lineage>
</organism>
<dbReference type="Gene3D" id="3.40.50.150">
    <property type="entry name" value="Vaccinia Virus protein VP39"/>
    <property type="match status" value="1"/>
</dbReference>
<feature type="compositionally biased region" description="Basic and acidic residues" evidence="4">
    <location>
        <begin position="192"/>
        <end position="207"/>
    </location>
</feature>
<protein>
    <recommendedName>
        <fullName evidence="2">tRNA (adenine(58)-N(1))-methyltransferase catalytic subunit TRM61</fullName>
        <ecNumber evidence="1">2.1.1.220</ecNumber>
    </recommendedName>
    <alternativeName>
        <fullName evidence="3">tRNA(m1A58)-methyltransferase subunit TRM61</fullName>
    </alternativeName>
</protein>
<dbReference type="SUPFAM" id="SSF53335">
    <property type="entry name" value="S-adenosyl-L-methionine-dependent methyltransferases"/>
    <property type="match status" value="1"/>
</dbReference>
<dbReference type="InterPro" id="IPR029063">
    <property type="entry name" value="SAM-dependent_MTases_sf"/>
</dbReference>
<accession>A0A9N8JTE8</accession>
<evidence type="ECO:0000256" key="4">
    <source>
        <dbReference type="SAM" id="MobiDB-lite"/>
    </source>
</evidence>
<sequence length="429" mass="46945">MRLASAPLRRICGQYRTLSTFVERDIVILRQKLNQDNIIVSKPLNPANKISTHKGDISHADIIGKSPRDLVTSSAGHEYRVHTITLAEYVNLTRRLVTPVSFRQIGIPIRACLTCLIQIYPADANLIVSLFDLHPSAADDADKIEVLEAGTGHGALTLHLSRAIHGANPQVPKPAPVSEGIENQSVTQSVSGEHHSESVNGEHHSEGDNALDAWRASRKAVIHTIDISSKYSKHAAKIVAGFRHGVYANNVDFHVGDASEWIKSEHVRRDSAEPFLTHAFLDLPATHDHLSAVASALKKDGTLIIFNPSITQILDCIQRIKRQNIPLFLDQTLELGNNGSSGGKPWDLRAVKPRASAKNQPTEIGSESAQTSGSESPDESVTRDPAQVLKEVKPEDPNWTFVCRPKVGERIIGGGFLGIFRKMNDIARP</sequence>
<gene>
    <name evidence="5" type="ORF">AWRI4233_LOCUS2967</name>
</gene>
<dbReference type="GO" id="GO:0005739">
    <property type="term" value="C:mitochondrion"/>
    <property type="evidence" value="ECO:0007669"/>
    <property type="project" value="TreeGrafter"/>
</dbReference>
<feature type="compositionally biased region" description="Polar residues" evidence="4">
    <location>
        <begin position="357"/>
        <end position="375"/>
    </location>
</feature>
<comment type="caution">
    <text evidence="5">The sequence shown here is derived from an EMBL/GenBank/DDBJ whole genome shotgun (WGS) entry which is preliminary data.</text>
</comment>
<dbReference type="PANTHER" id="PTHR12133">
    <property type="entry name" value="TRNA (ADENINE(58)-N(1))-METHYLTRANSFERASE"/>
    <property type="match status" value="1"/>
</dbReference>
<dbReference type="Gene3D" id="3.10.330.20">
    <property type="match status" value="1"/>
</dbReference>
<dbReference type="EC" id="2.1.1.220" evidence="1"/>
<dbReference type="PANTHER" id="PTHR12133:SF1">
    <property type="entry name" value="TRNA (ADENINE(58)-N(1))-METHYLTRANSFERASE, MITOCHONDRIAL"/>
    <property type="match status" value="1"/>
</dbReference>
<dbReference type="InterPro" id="IPR014816">
    <property type="entry name" value="tRNA_MeTrfase_Gcd14"/>
</dbReference>
<feature type="compositionally biased region" description="Polar residues" evidence="4">
    <location>
        <begin position="181"/>
        <end position="191"/>
    </location>
</feature>
<feature type="region of interest" description="Disordered" evidence="4">
    <location>
        <begin position="167"/>
        <end position="207"/>
    </location>
</feature>
<evidence type="ECO:0000256" key="3">
    <source>
        <dbReference type="ARBA" id="ARBA00033309"/>
    </source>
</evidence>
<evidence type="ECO:0000313" key="5">
    <source>
        <dbReference type="EMBL" id="CAD0090975.1"/>
    </source>
</evidence>
<keyword evidence="6" id="KW-1185">Reference proteome</keyword>
<dbReference type="Proteomes" id="UP000714618">
    <property type="component" value="Unassembled WGS sequence"/>
</dbReference>
<dbReference type="PROSITE" id="PS51620">
    <property type="entry name" value="SAM_TRM61"/>
    <property type="match status" value="1"/>
</dbReference>
<dbReference type="OrthoDB" id="5585464at2759"/>
<name>A0A9N8JTE8_9PEZI</name>